<proteinExistence type="predicted"/>
<evidence type="ECO:0000313" key="1">
    <source>
        <dbReference type="EMBL" id="KAH7329040.1"/>
    </source>
</evidence>
<gene>
    <name evidence="1" type="ORF">B0I35DRAFT_34592</name>
</gene>
<protein>
    <submittedName>
        <fullName evidence="1">Uncharacterized protein</fullName>
    </submittedName>
</protein>
<dbReference type="EMBL" id="JAGPNK010000001">
    <property type="protein sequence ID" value="KAH7329040.1"/>
    <property type="molecule type" value="Genomic_DNA"/>
</dbReference>
<reference evidence="1" key="1">
    <citation type="journal article" date="2021" name="Nat. Commun.">
        <title>Genetic determinants of endophytism in the Arabidopsis root mycobiome.</title>
        <authorList>
            <person name="Mesny F."/>
            <person name="Miyauchi S."/>
            <person name="Thiergart T."/>
            <person name="Pickel B."/>
            <person name="Atanasova L."/>
            <person name="Karlsson M."/>
            <person name="Huettel B."/>
            <person name="Barry K.W."/>
            <person name="Haridas S."/>
            <person name="Chen C."/>
            <person name="Bauer D."/>
            <person name="Andreopoulos W."/>
            <person name="Pangilinan J."/>
            <person name="LaButti K."/>
            <person name="Riley R."/>
            <person name="Lipzen A."/>
            <person name="Clum A."/>
            <person name="Drula E."/>
            <person name="Henrissat B."/>
            <person name="Kohler A."/>
            <person name="Grigoriev I.V."/>
            <person name="Martin F.M."/>
            <person name="Hacquard S."/>
        </authorList>
    </citation>
    <scope>NUCLEOTIDE SEQUENCE</scope>
    <source>
        <strain evidence="1">MPI-CAGE-CH-0235</strain>
    </source>
</reference>
<dbReference type="Proteomes" id="UP000813444">
    <property type="component" value="Unassembled WGS sequence"/>
</dbReference>
<organism evidence="1 2">
    <name type="scientific">Stachybotrys elegans</name>
    <dbReference type="NCBI Taxonomy" id="80388"/>
    <lineage>
        <taxon>Eukaryota</taxon>
        <taxon>Fungi</taxon>
        <taxon>Dikarya</taxon>
        <taxon>Ascomycota</taxon>
        <taxon>Pezizomycotina</taxon>
        <taxon>Sordariomycetes</taxon>
        <taxon>Hypocreomycetidae</taxon>
        <taxon>Hypocreales</taxon>
        <taxon>Stachybotryaceae</taxon>
        <taxon>Stachybotrys</taxon>
    </lineage>
</organism>
<evidence type="ECO:0000313" key="2">
    <source>
        <dbReference type="Proteomes" id="UP000813444"/>
    </source>
</evidence>
<keyword evidence="2" id="KW-1185">Reference proteome</keyword>
<dbReference type="AlphaFoldDB" id="A0A8K0WXA4"/>
<accession>A0A8K0WXA4</accession>
<name>A0A8K0WXA4_9HYPO</name>
<comment type="caution">
    <text evidence="1">The sequence shown here is derived from an EMBL/GenBank/DDBJ whole genome shotgun (WGS) entry which is preliminary data.</text>
</comment>
<sequence length="104" mass="11523">MMNELNVDRCPVLGLSCLNGGDPKRGQYREKENGGKMSANILAGSFGAQQGTGWATNGGRMKGKTTRHLLEDVRSRCLVQHASLLYIGPPRRPKPVRCWWKLSL</sequence>